<dbReference type="KEGG" id="pseo:OM33_04075"/>
<keyword evidence="4" id="KW-1185">Reference proteome</keyword>
<dbReference type="AlphaFoldDB" id="A0A0A7EEG7"/>
<gene>
    <name evidence="3" type="ORF">OM33_04075</name>
</gene>
<dbReference type="InterPro" id="IPR036291">
    <property type="entry name" value="NAD(P)-bd_dom_sf"/>
</dbReference>
<reference evidence="3 4" key="1">
    <citation type="submission" date="2014-11" db="EMBL/GenBank/DDBJ databases">
        <title>Complete Genome Sequence of Pseudoalteromonas sp. Strain OCN003 Isolated from Kaneohe Bay, Oahu, Hawaii.</title>
        <authorList>
            <person name="Beurmann S."/>
            <person name="Videau P."/>
            <person name="Ushijima B."/>
            <person name="Smith A.M."/>
            <person name="Aeby G.S."/>
            <person name="Callahan S.M."/>
            <person name="Belcaid M."/>
        </authorList>
    </citation>
    <scope>NUCLEOTIDE SEQUENCE [LARGE SCALE GENOMIC DNA]</scope>
    <source>
        <strain evidence="3 4">OCN003</strain>
    </source>
</reference>
<dbReference type="InterPro" id="IPR002347">
    <property type="entry name" value="SDR_fam"/>
</dbReference>
<dbReference type="PROSITE" id="PS00061">
    <property type="entry name" value="ADH_SHORT"/>
    <property type="match status" value="1"/>
</dbReference>
<accession>A0A0A7EEG7</accession>
<proteinExistence type="inferred from homology"/>
<dbReference type="EMBL" id="CP009888">
    <property type="protein sequence ID" value="AIY64417.1"/>
    <property type="molecule type" value="Genomic_DNA"/>
</dbReference>
<dbReference type="RefSeq" id="WP_038639067.1">
    <property type="nucleotide sequence ID" value="NZ_CP009888.1"/>
</dbReference>
<dbReference type="Gene3D" id="3.40.50.720">
    <property type="entry name" value="NAD(P)-binding Rossmann-like Domain"/>
    <property type="match status" value="1"/>
</dbReference>
<evidence type="ECO:0000256" key="2">
    <source>
        <dbReference type="ARBA" id="ARBA00023002"/>
    </source>
</evidence>
<evidence type="ECO:0000256" key="1">
    <source>
        <dbReference type="ARBA" id="ARBA00006484"/>
    </source>
</evidence>
<dbReference type="Pfam" id="PF00106">
    <property type="entry name" value="adh_short"/>
    <property type="match status" value="1"/>
</dbReference>
<dbReference type="Proteomes" id="UP000030341">
    <property type="component" value="Chromosome 1"/>
</dbReference>
<dbReference type="GO" id="GO:0016020">
    <property type="term" value="C:membrane"/>
    <property type="evidence" value="ECO:0007669"/>
    <property type="project" value="TreeGrafter"/>
</dbReference>
<evidence type="ECO:0000313" key="4">
    <source>
        <dbReference type="Proteomes" id="UP000030341"/>
    </source>
</evidence>
<name>A0A0A7EEG7_9GAMM</name>
<keyword evidence="2" id="KW-0560">Oxidoreductase</keyword>
<evidence type="ECO:0000313" key="3">
    <source>
        <dbReference type="EMBL" id="AIY64417.1"/>
    </source>
</evidence>
<dbReference type="PANTHER" id="PTHR44196:SF1">
    <property type="entry name" value="DEHYDROGENASE_REDUCTASE SDR FAMILY MEMBER 7B"/>
    <property type="match status" value="1"/>
</dbReference>
<sequence>MNTVLITGASSGIGESLAKYYAEQGFCVYACGRNQEKLTALSQQHSQITPLAFDLNDKAAIFGALDKNVKLDHIILNAGTCEYIDNAKQFDGDLFARVINTNLISVGYCLEAWLPQLNSGGQLGLMSSSAVYVPLTRAEAYGASKAGVSYLAKTLSIDLASNNIGVSCIHPGFVETPLTDKNDFPMPSRITSVQAAQAIYLGMKQKRYDIHFPRRFTLVLKTFALLPFFIWRKLAIRMIKE</sequence>
<dbReference type="PANTHER" id="PTHR44196">
    <property type="entry name" value="DEHYDROGENASE/REDUCTASE SDR FAMILY MEMBER 7B"/>
    <property type="match status" value="1"/>
</dbReference>
<organism evidence="3 4">
    <name type="scientific">Pseudoalteromonas piratica</name>
    <dbReference type="NCBI Taxonomy" id="1348114"/>
    <lineage>
        <taxon>Bacteria</taxon>
        <taxon>Pseudomonadati</taxon>
        <taxon>Pseudomonadota</taxon>
        <taxon>Gammaproteobacteria</taxon>
        <taxon>Alteromonadales</taxon>
        <taxon>Pseudoalteromonadaceae</taxon>
        <taxon>Pseudoalteromonas</taxon>
    </lineage>
</organism>
<dbReference type="GO" id="GO:0016491">
    <property type="term" value="F:oxidoreductase activity"/>
    <property type="evidence" value="ECO:0007669"/>
    <property type="project" value="UniProtKB-KW"/>
</dbReference>
<dbReference type="OrthoDB" id="335726at2"/>
<dbReference type="STRING" id="1348114.OM33_04075"/>
<dbReference type="InterPro" id="IPR020904">
    <property type="entry name" value="Sc_DH/Rdtase_CS"/>
</dbReference>
<dbReference type="SUPFAM" id="SSF51735">
    <property type="entry name" value="NAD(P)-binding Rossmann-fold domains"/>
    <property type="match status" value="1"/>
</dbReference>
<comment type="similarity">
    <text evidence="1">Belongs to the short-chain dehydrogenases/reductases (SDR) family.</text>
</comment>
<dbReference type="PRINTS" id="PR00081">
    <property type="entry name" value="GDHRDH"/>
</dbReference>
<dbReference type="eggNOG" id="COG0300">
    <property type="taxonomic scope" value="Bacteria"/>
</dbReference>
<protein>
    <submittedName>
        <fullName evidence="3">Short-chain dehydrogenase</fullName>
    </submittedName>
</protein>
<dbReference type="HOGENOM" id="CLU_010194_2_1_6"/>